<dbReference type="SUPFAM" id="SSF88946">
    <property type="entry name" value="Sigma2 domain of RNA polymerase sigma factors"/>
    <property type="match status" value="1"/>
</dbReference>
<dbReference type="Gene3D" id="1.10.1740.10">
    <property type="match status" value="1"/>
</dbReference>
<dbReference type="SUPFAM" id="SSF54427">
    <property type="entry name" value="NTF2-like"/>
    <property type="match status" value="1"/>
</dbReference>
<protein>
    <submittedName>
        <fullName evidence="4">Sigma-70 family RNA polymerase sigma factor</fullName>
    </submittedName>
</protein>
<evidence type="ECO:0000259" key="2">
    <source>
        <dbReference type="Pfam" id="PF04542"/>
    </source>
</evidence>
<keyword evidence="5" id="KW-1185">Reference proteome</keyword>
<dbReference type="GO" id="GO:0003677">
    <property type="term" value="F:DNA binding"/>
    <property type="evidence" value="ECO:0007669"/>
    <property type="project" value="InterPro"/>
</dbReference>
<organism evidence="4 5">
    <name type="scientific">Acidisoma silvae</name>
    <dbReference type="NCBI Taxonomy" id="2802396"/>
    <lineage>
        <taxon>Bacteria</taxon>
        <taxon>Pseudomonadati</taxon>
        <taxon>Pseudomonadota</taxon>
        <taxon>Alphaproteobacteria</taxon>
        <taxon>Acetobacterales</taxon>
        <taxon>Acidocellaceae</taxon>
        <taxon>Acidisoma</taxon>
    </lineage>
</organism>
<feature type="domain" description="RNA polymerase sigma-70 region 2" evidence="2">
    <location>
        <begin position="14"/>
        <end position="77"/>
    </location>
</feature>
<dbReference type="InterPro" id="IPR007627">
    <property type="entry name" value="RNA_pol_sigma70_r2"/>
</dbReference>
<sequence>MSEAATHADAAETFQAVRPALIGLGYRMTGSWATAEDIAQDVYLRWQAADRATIALPRAWLMKAAGRLALDHLKSARVRREDYVGPWLPEPALDSEDPPQEAAWARTETLSLAFMLTLERLSPPERAIFILHDLFDTPFDELAGLLDRTDAACRQIAVRARAKLEGHRPPHPVPPAESDRLTRAFFAATQTGDEAGLRRLLTSDVVLHTDGGGIRPAALNLIHGGDKAARMFASLARKRAGAERSLIHTGLINGEPGYVTREPDGLPQATVLTITEGQISAVYIIRNPAKLGAIASQLGLNL</sequence>
<dbReference type="Pfam" id="PF08281">
    <property type="entry name" value="Sigma70_r4_2"/>
    <property type="match status" value="1"/>
</dbReference>
<dbReference type="AlphaFoldDB" id="A0A963YUY8"/>
<dbReference type="NCBIfam" id="TIGR02937">
    <property type="entry name" value="sigma70-ECF"/>
    <property type="match status" value="1"/>
</dbReference>
<dbReference type="InterPro" id="IPR036388">
    <property type="entry name" value="WH-like_DNA-bd_sf"/>
</dbReference>
<proteinExistence type="predicted"/>
<dbReference type="Proteomes" id="UP000708298">
    <property type="component" value="Unassembled WGS sequence"/>
</dbReference>
<dbReference type="SUPFAM" id="SSF88659">
    <property type="entry name" value="Sigma3 and sigma4 domains of RNA polymerase sigma factors"/>
    <property type="match status" value="1"/>
</dbReference>
<feature type="domain" description="RNA polymerase sigma factor 70 region 4 type 2" evidence="3">
    <location>
        <begin position="113"/>
        <end position="164"/>
    </location>
</feature>
<comment type="subunit">
    <text evidence="1">Interacts transiently with the RNA polymerase catalytic core formed by RpoA, RpoB, RpoC and RpoZ (2 alpha, 1 beta, 1 beta' and 1 omega subunit) to form the RNA polymerase holoenzyme that can initiate transcription.</text>
</comment>
<evidence type="ECO:0000313" key="4">
    <source>
        <dbReference type="EMBL" id="MCB8877316.1"/>
    </source>
</evidence>
<dbReference type="NCBIfam" id="NF007214">
    <property type="entry name" value="PRK09636.1"/>
    <property type="match status" value="1"/>
</dbReference>
<dbReference type="PANTHER" id="PTHR30173">
    <property type="entry name" value="SIGMA 19 FACTOR"/>
    <property type="match status" value="1"/>
</dbReference>
<gene>
    <name evidence="4" type="ORF">ASILVAE211_19115</name>
</gene>
<dbReference type="InterPro" id="IPR013249">
    <property type="entry name" value="RNA_pol_sigma70_r4_t2"/>
</dbReference>
<comment type="caution">
    <text evidence="4">The sequence shown here is derived from an EMBL/GenBank/DDBJ whole genome shotgun (WGS) entry which is preliminary data.</text>
</comment>
<dbReference type="Gene3D" id="3.10.450.50">
    <property type="match status" value="1"/>
</dbReference>
<dbReference type="InterPro" id="IPR014284">
    <property type="entry name" value="RNA_pol_sigma-70_dom"/>
</dbReference>
<evidence type="ECO:0000256" key="1">
    <source>
        <dbReference type="ARBA" id="ARBA00011344"/>
    </source>
</evidence>
<dbReference type="Pfam" id="PF04542">
    <property type="entry name" value="Sigma70_r2"/>
    <property type="match status" value="1"/>
</dbReference>
<dbReference type="InterPro" id="IPR013324">
    <property type="entry name" value="RNA_pol_sigma_r3/r4-like"/>
</dbReference>
<dbReference type="PANTHER" id="PTHR30173:SF36">
    <property type="entry name" value="ECF RNA POLYMERASE SIGMA FACTOR SIGJ"/>
    <property type="match status" value="1"/>
</dbReference>
<evidence type="ECO:0000313" key="5">
    <source>
        <dbReference type="Proteomes" id="UP000708298"/>
    </source>
</evidence>
<dbReference type="InterPro" id="IPR013325">
    <property type="entry name" value="RNA_pol_sigma_r2"/>
</dbReference>
<name>A0A963YUY8_9PROT</name>
<dbReference type="InterPro" id="IPR032710">
    <property type="entry name" value="NTF2-like_dom_sf"/>
</dbReference>
<dbReference type="Gene3D" id="1.10.10.10">
    <property type="entry name" value="Winged helix-like DNA-binding domain superfamily/Winged helix DNA-binding domain"/>
    <property type="match status" value="1"/>
</dbReference>
<dbReference type="EMBL" id="JAESVB010000012">
    <property type="protein sequence ID" value="MCB8877316.1"/>
    <property type="molecule type" value="Genomic_DNA"/>
</dbReference>
<dbReference type="RefSeq" id="WP_227322970.1">
    <property type="nucleotide sequence ID" value="NZ_JAESVB010000012.1"/>
</dbReference>
<reference evidence="4" key="1">
    <citation type="journal article" date="2021" name="Microorganisms">
        <title>Acidisoma silvae sp. nov. and Acidisomacellulosilytica sp. nov., Two Acidophilic Bacteria Isolated from Decaying Wood, Hydrolyzing Cellulose and Producing Poly-3-hydroxybutyrate.</title>
        <authorList>
            <person name="Mieszkin S."/>
            <person name="Pouder E."/>
            <person name="Uroz S."/>
            <person name="Simon-Colin C."/>
            <person name="Alain K."/>
        </authorList>
    </citation>
    <scope>NUCLEOTIDE SEQUENCE</scope>
    <source>
        <strain evidence="4">HW T2.11</strain>
    </source>
</reference>
<evidence type="ECO:0000259" key="3">
    <source>
        <dbReference type="Pfam" id="PF08281"/>
    </source>
</evidence>
<dbReference type="InterPro" id="IPR052704">
    <property type="entry name" value="ECF_Sigma-70_Domain"/>
</dbReference>
<reference evidence="4" key="2">
    <citation type="submission" date="2021-01" db="EMBL/GenBank/DDBJ databases">
        <authorList>
            <person name="Mieszkin S."/>
            <person name="Pouder E."/>
            <person name="Alain K."/>
        </authorList>
    </citation>
    <scope>NUCLEOTIDE SEQUENCE</scope>
    <source>
        <strain evidence="4">HW T2.11</strain>
    </source>
</reference>
<accession>A0A963YUY8</accession>
<dbReference type="GO" id="GO:0016987">
    <property type="term" value="F:sigma factor activity"/>
    <property type="evidence" value="ECO:0007669"/>
    <property type="project" value="InterPro"/>
</dbReference>
<dbReference type="GO" id="GO:0006352">
    <property type="term" value="P:DNA-templated transcription initiation"/>
    <property type="evidence" value="ECO:0007669"/>
    <property type="project" value="InterPro"/>
</dbReference>